<gene>
    <name evidence="2" type="ORF">CNLFYP112_01032</name>
</gene>
<reference evidence="2" key="1">
    <citation type="submission" date="2019-11" db="EMBL/GenBank/DDBJ databases">
        <authorList>
            <person name="Feng L."/>
        </authorList>
    </citation>
    <scope>NUCLEOTIDE SEQUENCE</scope>
    <source>
        <strain evidence="2">CnexileLFYP112</strain>
    </source>
</reference>
<name>A0A6N2RWG8_9FIRM</name>
<dbReference type="AlphaFoldDB" id="A0A6N2RWG8"/>
<evidence type="ECO:0000259" key="1">
    <source>
        <dbReference type="Pfam" id="PF00882"/>
    </source>
</evidence>
<feature type="domain" description="Phospholipase C/D" evidence="1">
    <location>
        <begin position="7"/>
        <end position="131"/>
    </location>
</feature>
<protein>
    <recommendedName>
        <fullName evidence="1">Phospholipase C/D domain-containing protein</fullName>
    </recommendedName>
</protein>
<dbReference type="Pfam" id="PF00882">
    <property type="entry name" value="Zn_dep_PLPC"/>
    <property type="match status" value="1"/>
</dbReference>
<organism evidence="2">
    <name type="scientific">[Clostridium] nexile</name>
    <dbReference type="NCBI Taxonomy" id="29361"/>
    <lineage>
        <taxon>Bacteria</taxon>
        <taxon>Bacillati</taxon>
        <taxon>Bacillota</taxon>
        <taxon>Clostridia</taxon>
        <taxon>Lachnospirales</taxon>
        <taxon>Lachnospiraceae</taxon>
        <taxon>Tyzzerella</taxon>
    </lineage>
</organism>
<dbReference type="InterPro" id="IPR029002">
    <property type="entry name" value="PLPC/GPLD1"/>
</dbReference>
<evidence type="ECO:0000313" key="2">
    <source>
        <dbReference type="EMBL" id="VYS84974.1"/>
    </source>
</evidence>
<sequence length="263" mass="30542">MPAFYAHERFGKKVWQQTEGDLKEIIRSHYPQFRIGLQGPDIFFFYRLYTNNKVSKYGTDMHAVSAYPFFLQALEVVRKKGRETKEYAYLLGFLCHYILDSESHSYVDEMIRKTGVEHVEIEEEFEKKLLRIDNKDPLAYPIAKLVPTDWNTVEAIAPFHPAVDKRQIRNSLFYLKGLKHLFTAPGAVKQTTINSALKLTGNYKTLKGIMNQRIDNPKCVESNIGLLRRFDNAISVAVQMIQSFDASVKMGKELDERFNRTFE</sequence>
<accession>A0A6N2RWG8</accession>
<proteinExistence type="predicted"/>
<dbReference type="EMBL" id="CACRTG010000002">
    <property type="protein sequence ID" value="VYS84974.1"/>
    <property type="molecule type" value="Genomic_DNA"/>
</dbReference>